<feature type="transmembrane region" description="Helical" evidence="1">
    <location>
        <begin position="110"/>
        <end position="130"/>
    </location>
</feature>
<keyword evidence="1" id="KW-0812">Transmembrane</keyword>
<keyword evidence="3" id="KW-1185">Reference proteome</keyword>
<evidence type="ECO:0000256" key="1">
    <source>
        <dbReference type="SAM" id="Phobius"/>
    </source>
</evidence>
<sequence>MATRIGFRFCFVYFGLFCVLTPQILFAFTGWFGERLSEGAQQWQTKLLGPVYQWVGRELFGVDAVAHQSGSGDQAVFWVALFCTFVVAVVATVVWTAFDRRRAEYRTVAGWFLLFVRLCVAGQLISYGMAKVIPAQMPPPTLKTLLEPYGNLPPMSVLWSQTGSSQPYEILLGCAELLAGLLLVLPRTAMAGALLSLVDTALVFVLNMTFDVPIKIISSHLMLMSLVLLAPEARRLVGSLLGGATAASAYPQPFRTPRARWIAAVAQVALGVWVLVDVANVSWHGWREYGGGRPKPPLYGIWNVSEFTRDGQPVAPLVTDRTRWRRIVFDYPGVAQVQRMDDSFATSKAAVDTGSHRLVLSAPPTTAAEQPKPMATFTFRQPAADRLELTGDMDGHPVTLSLTRVDPDSFPQRSTGFHWVQEYSVN</sequence>
<comment type="caution">
    <text evidence="2">The sequence shown here is derived from an EMBL/GenBank/DDBJ whole genome shotgun (WGS) entry which is preliminary data.</text>
</comment>
<protein>
    <submittedName>
        <fullName evidence="2">DoxX family protein</fullName>
    </submittedName>
</protein>
<dbReference type="STRING" id="455432.AWN90_37710"/>
<dbReference type="Proteomes" id="UP000076512">
    <property type="component" value="Unassembled WGS sequence"/>
</dbReference>
<reference evidence="2 3" key="1">
    <citation type="submission" date="2016-04" db="EMBL/GenBank/DDBJ databases">
        <authorList>
            <person name="Evans L.H."/>
            <person name="Alamgir A."/>
            <person name="Owens N."/>
            <person name="Weber N.D."/>
            <person name="Virtaneva K."/>
            <person name="Barbian K."/>
            <person name="Babar A."/>
            <person name="Rosenke K."/>
        </authorList>
    </citation>
    <scope>NUCLEOTIDE SEQUENCE [LARGE SCALE GENOMIC DNA]</scope>
    <source>
        <strain evidence="2 3">IFM 0406</strain>
    </source>
</reference>
<gene>
    <name evidence="2" type="ORF">AWN90_37710</name>
</gene>
<accession>A0A164L7Q4</accession>
<dbReference type="AlphaFoldDB" id="A0A164L7Q4"/>
<feature type="transmembrane region" description="Helical" evidence="1">
    <location>
        <begin position="75"/>
        <end position="98"/>
    </location>
</feature>
<proteinExistence type="predicted"/>
<feature type="transmembrane region" description="Helical" evidence="1">
    <location>
        <begin position="12"/>
        <end position="33"/>
    </location>
</feature>
<keyword evidence="1" id="KW-0472">Membrane</keyword>
<evidence type="ECO:0000313" key="3">
    <source>
        <dbReference type="Proteomes" id="UP000076512"/>
    </source>
</evidence>
<evidence type="ECO:0000313" key="2">
    <source>
        <dbReference type="EMBL" id="KZM72109.1"/>
    </source>
</evidence>
<keyword evidence="1" id="KW-1133">Transmembrane helix</keyword>
<feature type="transmembrane region" description="Helical" evidence="1">
    <location>
        <begin position="192"/>
        <end position="210"/>
    </location>
</feature>
<feature type="transmembrane region" description="Helical" evidence="1">
    <location>
        <begin position="168"/>
        <end position="185"/>
    </location>
</feature>
<name>A0A164L7Q4_9NOCA</name>
<organism evidence="2 3">
    <name type="scientific">Nocardia terpenica</name>
    <dbReference type="NCBI Taxonomy" id="455432"/>
    <lineage>
        <taxon>Bacteria</taxon>
        <taxon>Bacillati</taxon>
        <taxon>Actinomycetota</taxon>
        <taxon>Actinomycetes</taxon>
        <taxon>Mycobacteriales</taxon>
        <taxon>Nocardiaceae</taxon>
        <taxon>Nocardia</taxon>
    </lineage>
</organism>
<dbReference type="OrthoDB" id="102112at2"/>
<dbReference type="EMBL" id="LWGR01000010">
    <property type="protein sequence ID" value="KZM72109.1"/>
    <property type="molecule type" value="Genomic_DNA"/>
</dbReference>